<dbReference type="EMBL" id="UEGW01000001">
    <property type="protein sequence ID" value="SRX95369.1"/>
    <property type="molecule type" value="Genomic_DNA"/>
</dbReference>
<keyword evidence="2" id="KW-1133">Transmembrane helix</keyword>
<dbReference type="AlphaFoldDB" id="A0A1E3TDT0"/>
<feature type="transmembrane region" description="Helical" evidence="2">
    <location>
        <begin position="122"/>
        <end position="144"/>
    </location>
</feature>
<evidence type="ECO:0000313" key="3">
    <source>
        <dbReference type="EMBL" id="SRX95369.1"/>
    </source>
</evidence>
<evidence type="ECO:0000256" key="2">
    <source>
        <dbReference type="SAM" id="Phobius"/>
    </source>
</evidence>
<feature type="transmembrane region" description="Helical" evidence="2">
    <location>
        <begin position="76"/>
        <end position="98"/>
    </location>
</feature>
<keyword evidence="4" id="KW-1185">Reference proteome</keyword>
<dbReference type="Pfam" id="PF09534">
    <property type="entry name" value="Trp_oprn_chp"/>
    <property type="match status" value="1"/>
</dbReference>
<dbReference type="NCBIfam" id="TIGR02234">
    <property type="entry name" value="trp_oprn_chp"/>
    <property type="match status" value="1"/>
</dbReference>
<dbReference type="InterPro" id="IPR019051">
    <property type="entry name" value="Trp_biosyn_TM_oprn/chp"/>
</dbReference>
<dbReference type="RefSeq" id="WP_069396796.1">
    <property type="nucleotide sequence ID" value="NZ_JACKUN010000032.1"/>
</dbReference>
<evidence type="ECO:0000313" key="4">
    <source>
        <dbReference type="Proteomes" id="UP000252015"/>
    </source>
</evidence>
<name>A0A1E3TDT0_MYCSH</name>
<dbReference type="InterPro" id="IPR011746">
    <property type="entry name" value="Trp_synth-assoc_CHP"/>
</dbReference>
<evidence type="ECO:0000256" key="1">
    <source>
        <dbReference type="SAM" id="MobiDB-lite"/>
    </source>
</evidence>
<reference evidence="3 4" key="1">
    <citation type="submission" date="2018-05" db="EMBL/GenBank/DDBJ databases">
        <authorList>
            <consortium name="IHU Genomes"/>
        </authorList>
    </citation>
    <scope>NUCLEOTIDE SEQUENCE [LARGE SCALE GENOMIC DNA]</scope>
    <source>
        <strain evidence="3 4">P7336</strain>
    </source>
</reference>
<feature type="transmembrane region" description="Helical" evidence="2">
    <location>
        <begin position="45"/>
        <end position="69"/>
    </location>
</feature>
<proteinExistence type="predicted"/>
<evidence type="ECO:0008006" key="5">
    <source>
        <dbReference type="Google" id="ProtNLM"/>
    </source>
</evidence>
<keyword evidence="2" id="KW-0472">Membrane</keyword>
<sequence length="208" mass="21841">MAERRLAQILLVVAAAGLAAASRLPWVAIRSFDGLGQPKTITLSGATWSTALLPLAILLLVTAVAALAVRGWTLRVLAVVVAVASLAIGYLAISHWVVADWAARAADLTHISLLTLVGSQRYHAGAVITLAAALCTLAGAVLLMRTAARGGPTKYVAPAARRSQVSQNDEAMSERMIWDALDEGRDPTAVDDAKRSDADNPRNSTEGR</sequence>
<gene>
    <name evidence="3" type="ORF">MSP7336_03638</name>
</gene>
<dbReference type="Proteomes" id="UP000252015">
    <property type="component" value="Unassembled WGS sequence"/>
</dbReference>
<dbReference type="OrthoDB" id="4372702at2"/>
<accession>A0A1E3TDT0</accession>
<feature type="region of interest" description="Disordered" evidence="1">
    <location>
        <begin position="185"/>
        <end position="208"/>
    </location>
</feature>
<keyword evidence="2" id="KW-0812">Transmembrane</keyword>
<organism evidence="3 4">
    <name type="scientific">Mycobacterium shimoidei</name>
    <dbReference type="NCBI Taxonomy" id="29313"/>
    <lineage>
        <taxon>Bacteria</taxon>
        <taxon>Bacillati</taxon>
        <taxon>Actinomycetota</taxon>
        <taxon>Actinomycetes</taxon>
        <taxon>Mycobacteriales</taxon>
        <taxon>Mycobacteriaceae</taxon>
        <taxon>Mycobacterium</taxon>
    </lineage>
</organism>
<dbReference type="STRING" id="29313.BHQ16_14670"/>
<protein>
    <recommendedName>
        <fullName evidence="5">TIGR02234 family membrane protein</fullName>
    </recommendedName>
</protein>